<dbReference type="STRING" id="337451.A0A443PVF4"/>
<accession>A0A443PVF4</accession>
<evidence type="ECO:0000256" key="2">
    <source>
        <dbReference type="ARBA" id="ARBA00022737"/>
    </source>
</evidence>
<keyword evidence="4" id="KW-0808">Transferase</keyword>
<name>A0A443PVF4_9MAGN</name>
<evidence type="ECO:0000256" key="1">
    <source>
        <dbReference type="ARBA" id="ARBA00022614"/>
    </source>
</evidence>
<comment type="caution">
    <text evidence="4">The sequence shown here is derived from an EMBL/GenBank/DDBJ whole genome shotgun (WGS) entry which is preliminary data.</text>
</comment>
<dbReference type="EMBL" id="QPKB01000011">
    <property type="protein sequence ID" value="RWR94712.1"/>
    <property type="molecule type" value="Genomic_DNA"/>
</dbReference>
<keyword evidence="2" id="KW-0677">Repeat</keyword>
<dbReference type="PANTHER" id="PTHR48009">
    <property type="entry name" value="LEUCINE-RICH REPEAT (LRR) FAMILY PROTEIN"/>
    <property type="match status" value="1"/>
</dbReference>
<dbReference type="FunFam" id="3.80.10.10:FF:000383">
    <property type="entry name" value="Leucine-rich repeat receptor protein kinase EMS1"/>
    <property type="match status" value="1"/>
</dbReference>
<sequence>MKLSGRTVISLFFFLFIFFSGSVVQTLAILHPTEFLALQSIRKSLSDLPGSTFFSSWDFTSDPCNNFSGVLCSSDRIISLTLGDPTASSPGLSGRLSPSLSSLSTLSSLSLVPGRVSGSLPQTLPQSLRFLAISRNFLSGEIPASISSLRLLRTLDLSYNQLAGQIPRQIGEIQTLTNLILCQNRLSGDIPPLTSPALTRLDLKHNNLSGGLSDLSLPPSLQYLSLSSNQLTGSVDSVLTRLDRLSYLDLSMNRFTGSIPGSVFSFPISTLLLQRNFFSGPVRPLDKVRIQTVDLSYNKLDGEISPLLSTVESLYLNNNGFSGQVPGSFVDRVMDAGFRVLYLQHNYLTGIGIDPTAVIPLSCSLCLQYNCMVPPVQTACPIRAGKMKTRPTAQCSQWREKARVSGGTVP</sequence>
<protein>
    <submittedName>
        <fullName evidence="4">LRR receptor-like serine/threonine-protein kinase ERL1</fullName>
    </submittedName>
</protein>
<proteinExistence type="predicted"/>
<evidence type="ECO:0000313" key="4">
    <source>
        <dbReference type="EMBL" id="RWR94712.1"/>
    </source>
</evidence>
<dbReference type="Pfam" id="PF13855">
    <property type="entry name" value="LRR_8"/>
    <property type="match status" value="1"/>
</dbReference>
<dbReference type="PANTHER" id="PTHR48009:SF4">
    <property type="entry name" value="LEUCINE-RICH REPEAT (LRR) FAMILY PROTEIN"/>
    <property type="match status" value="1"/>
</dbReference>
<dbReference type="InterPro" id="IPR032675">
    <property type="entry name" value="LRR_dom_sf"/>
</dbReference>
<dbReference type="InterPro" id="IPR013210">
    <property type="entry name" value="LRR_N_plant-typ"/>
</dbReference>
<dbReference type="InterPro" id="IPR001611">
    <property type="entry name" value="Leu-rich_rpt"/>
</dbReference>
<keyword evidence="1" id="KW-0433">Leucine-rich repeat</keyword>
<dbReference type="AlphaFoldDB" id="A0A443PVF4"/>
<gene>
    <name evidence="4" type="ORF">CKAN_02402000</name>
</gene>
<dbReference type="SUPFAM" id="SSF52058">
    <property type="entry name" value="L domain-like"/>
    <property type="match status" value="1"/>
</dbReference>
<keyword evidence="4" id="KW-0675">Receptor</keyword>
<keyword evidence="5" id="KW-1185">Reference proteome</keyword>
<dbReference type="Pfam" id="PF00560">
    <property type="entry name" value="LRR_1"/>
    <property type="match status" value="4"/>
</dbReference>
<dbReference type="Proteomes" id="UP000283530">
    <property type="component" value="Unassembled WGS sequence"/>
</dbReference>
<feature type="domain" description="Leucine-rich repeat-containing N-terminal plant-type" evidence="3">
    <location>
        <begin position="32"/>
        <end position="73"/>
    </location>
</feature>
<reference evidence="4 5" key="1">
    <citation type="journal article" date="2019" name="Nat. Plants">
        <title>Stout camphor tree genome fills gaps in understanding of flowering plant genome evolution.</title>
        <authorList>
            <person name="Chaw S.M."/>
            <person name="Liu Y.C."/>
            <person name="Wu Y.W."/>
            <person name="Wang H.Y."/>
            <person name="Lin C.I."/>
            <person name="Wu C.S."/>
            <person name="Ke H.M."/>
            <person name="Chang L.Y."/>
            <person name="Hsu C.Y."/>
            <person name="Yang H.T."/>
            <person name="Sudianto E."/>
            <person name="Hsu M.H."/>
            <person name="Wu K.P."/>
            <person name="Wang L.N."/>
            <person name="Leebens-Mack J.H."/>
            <person name="Tsai I.J."/>
        </authorList>
    </citation>
    <scope>NUCLEOTIDE SEQUENCE [LARGE SCALE GENOMIC DNA]</scope>
    <source>
        <strain evidence="5">cv. Chaw 1501</strain>
        <tissue evidence="4">Young leaves</tissue>
    </source>
</reference>
<dbReference type="Gene3D" id="3.80.10.10">
    <property type="entry name" value="Ribonuclease Inhibitor"/>
    <property type="match status" value="3"/>
</dbReference>
<dbReference type="GO" id="GO:0016301">
    <property type="term" value="F:kinase activity"/>
    <property type="evidence" value="ECO:0007669"/>
    <property type="project" value="UniProtKB-KW"/>
</dbReference>
<dbReference type="InterPro" id="IPR053213">
    <property type="entry name" value="RLP29"/>
</dbReference>
<dbReference type="OrthoDB" id="676979at2759"/>
<evidence type="ECO:0000313" key="5">
    <source>
        <dbReference type="Proteomes" id="UP000283530"/>
    </source>
</evidence>
<keyword evidence="4" id="KW-0418">Kinase</keyword>
<organism evidence="4 5">
    <name type="scientific">Cinnamomum micranthum f. kanehirae</name>
    <dbReference type="NCBI Taxonomy" id="337451"/>
    <lineage>
        <taxon>Eukaryota</taxon>
        <taxon>Viridiplantae</taxon>
        <taxon>Streptophyta</taxon>
        <taxon>Embryophyta</taxon>
        <taxon>Tracheophyta</taxon>
        <taxon>Spermatophyta</taxon>
        <taxon>Magnoliopsida</taxon>
        <taxon>Magnoliidae</taxon>
        <taxon>Laurales</taxon>
        <taxon>Lauraceae</taxon>
        <taxon>Cinnamomum</taxon>
    </lineage>
</organism>
<evidence type="ECO:0000259" key="3">
    <source>
        <dbReference type="Pfam" id="PF08263"/>
    </source>
</evidence>
<dbReference type="Pfam" id="PF08263">
    <property type="entry name" value="LRRNT_2"/>
    <property type="match status" value="1"/>
</dbReference>